<evidence type="ECO:0000313" key="3">
    <source>
        <dbReference type="EMBL" id="QDU73087.1"/>
    </source>
</evidence>
<name>A0A518C1J0_9BACT</name>
<evidence type="ECO:0000313" key="4">
    <source>
        <dbReference type="Proteomes" id="UP000318626"/>
    </source>
</evidence>
<dbReference type="PROSITE" id="PS51257">
    <property type="entry name" value="PROKAR_LIPOPROTEIN"/>
    <property type="match status" value="1"/>
</dbReference>
<dbReference type="RefSeq" id="WP_144969625.1">
    <property type="nucleotide sequence ID" value="NZ_CP036289.1"/>
</dbReference>
<keyword evidence="2" id="KW-0732">Signal</keyword>
<dbReference type="KEGG" id="bvo:Pan97_00540"/>
<keyword evidence="4" id="KW-1185">Reference proteome</keyword>
<accession>A0A518C1J0</accession>
<sequence length="155" mass="16031" precursor="true">MTIQRALAATTLFAMVILIGCSDSGPALEGVTGTITKNGVPFVGAQLEFYPEGPGAASYGKSDEQGNFRLRYSTGKPGAVIGNHKVTVIGGSTNGAEVEEEPVEDPIEGETKLAPVSNPDAAGRRGRNDGGPKSIEGIPAVVKEGEKNHVIIELD</sequence>
<feature type="compositionally biased region" description="Acidic residues" evidence="1">
    <location>
        <begin position="97"/>
        <end position="108"/>
    </location>
</feature>
<reference evidence="4" key="1">
    <citation type="submission" date="2019-02" db="EMBL/GenBank/DDBJ databases">
        <title>Deep-cultivation of Planctomycetes and their phenomic and genomic characterization uncovers novel biology.</title>
        <authorList>
            <person name="Wiegand S."/>
            <person name="Jogler M."/>
            <person name="Boedeker C."/>
            <person name="Pinto D."/>
            <person name="Vollmers J."/>
            <person name="Rivas-Marin E."/>
            <person name="Kohn T."/>
            <person name="Peeters S.H."/>
            <person name="Heuer A."/>
            <person name="Rast P."/>
            <person name="Oberbeckmann S."/>
            <person name="Bunk B."/>
            <person name="Jeske O."/>
            <person name="Meyerdierks A."/>
            <person name="Storesund J.E."/>
            <person name="Kallscheuer N."/>
            <person name="Luecker S."/>
            <person name="Lage O.M."/>
            <person name="Pohl T."/>
            <person name="Merkel B.J."/>
            <person name="Hornburger P."/>
            <person name="Mueller R.-W."/>
            <person name="Bruemmer F."/>
            <person name="Labrenz M."/>
            <person name="Spormann A.M."/>
            <person name="Op den Camp H."/>
            <person name="Overmann J."/>
            <person name="Amann R."/>
            <person name="Jetten M.S.M."/>
            <person name="Mascher T."/>
            <person name="Medema M.H."/>
            <person name="Devos D.P."/>
            <person name="Kaster A.-K."/>
            <person name="Ovreas L."/>
            <person name="Rohde M."/>
            <person name="Galperin M.Y."/>
            <person name="Jogler C."/>
        </authorList>
    </citation>
    <scope>NUCLEOTIDE SEQUENCE [LARGE SCALE GENOMIC DNA]</scope>
    <source>
        <strain evidence="4">Pan97</strain>
    </source>
</reference>
<dbReference type="Proteomes" id="UP000318626">
    <property type="component" value="Chromosome"/>
</dbReference>
<evidence type="ECO:0008006" key="5">
    <source>
        <dbReference type="Google" id="ProtNLM"/>
    </source>
</evidence>
<feature type="region of interest" description="Disordered" evidence="1">
    <location>
        <begin position="91"/>
        <end position="140"/>
    </location>
</feature>
<evidence type="ECO:0000256" key="1">
    <source>
        <dbReference type="SAM" id="MobiDB-lite"/>
    </source>
</evidence>
<feature type="signal peptide" evidence="2">
    <location>
        <begin position="1"/>
        <end position="29"/>
    </location>
</feature>
<protein>
    <recommendedName>
        <fullName evidence="5">Carboxypeptidase regulatory-like domain-containing protein</fullName>
    </recommendedName>
</protein>
<dbReference type="EMBL" id="CP036289">
    <property type="protein sequence ID" value="QDU73087.1"/>
    <property type="molecule type" value="Genomic_DNA"/>
</dbReference>
<organism evidence="3 4">
    <name type="scientific">Bremerella volcania</name>
    <dbReference type="NCBI Taxonomy" id="2527984"/>
    <lineage>
        <taxon>Bacteria</taxon>
        <taxon>Pseudomonadati</taxon>
        <taxon>Planctomycetota</taxon>
        <taxon>Planctomycetia</taxon>
        <taxon>Pirellulales</taxon>
        <taxon>Pirellulaceae</taxon>
        <taxon>Bremerella</taxon>
    </lineage>
</organism>
<gene>
    <name evidence="3" type="ORF">Pan97_00540</name>
</gene>
<proteinExistence type="predicted"/>
<dbReference type="AlphaFoldDB" id="A0A518C1J0"/>
<feature type="chain" id="PRO_5021906135" description="Carboxypeptidase regulatory-like domain-containing protein" evidence="2">
    <location>
        <begin position="30"/>
        <end position="155"/>
    </location>
</feature>
<dbReference type="OrthoDB" id="283220at2"/>
<evidence type="ECO:0000256" key="2">
    <source>
        <dbReference type="SAM" id="SignalP"/>
    </source>
</evidence>